<evidence type="ECO:0000313" key="2">
    <source>
        <dbReference type="EMBL" id="EXC01783.1"/>
    </source>
</evidence>
<evidence type="ECO:0000256" key="1">
    <source>
        <dbReference type="SAM" id="MobiDB-lite"/>
    </source>
</evidence>
<dbReference type="eggNOG" id="KOG4833">
    <property type="taxonomic scope" value="Eukaryota"/>
</dbReference>
<feature type="region of interest" description="Disordered" evidence="1">
    <location>
        <begin position="74"/>
        <end position="108"/>
    </location>
</feature>
<feature type="region of interest" description="Disordered" evidence="1">
    <location>
        <begin position="1"/>
        <end position="60"/>
    </location>
</feature>
<name>W9S059_9ROSA</name>
<reference evidence="3" key="1">
    <citation type="submission" date="2013-01" db="EMBL/GenBank/DDBJ databases">
        <title>Draft Genome Sequence of a Mulberry Tree, Morus notabilis C.K. Schneid.</title>
        <authorList>
            <person name="He N."/>
            <person name="Zhao S."/>
        </authorList>
    </citation>
    <scope>NUCLEOTIDE SEQUENCE</scope>
</reference>
<keyword evidence="3" id="KW-1185">Reference proteome</keyword>
<evidence type="ECO:0000313" key="3">
    <source>
        <dbReference type="Proteomes" id="UP000030645"/>
    </source>
</evidence>
<dbReference type="Proteomes" id="UP000030645">
    <property type="component" value="Unassembled WGS sequence"/>
</dbReference>
<organism evidence="2 3">
    <name type="scientific">Morus notabilis</name>
    <dbReference type="NCBI Taxonomy" id="981085"/>
    <lineage>
        <taxon>Eukaryota</taxon>
        <taxon>Viridiplantae</taxon>
        <taxon>Streptophyta</taxon>
        <taxon>Embryophyta</taxon>
        <taxon>Tracheophyta</taxon>
        <taxon>Spermatophyta</taxon>
        <taxon>Magnoliopsida</taxon>
        <taxon>eudicotyledons</taxon>
        <taxon>Gunneridae</taxon>
        <taxon>Pentapetalae</taxon>
        <taxon>rosids</taxon>
        <taxon>fabids</taxon>
        <taxon>Rosales</taxon>
        <taxon>Moraceae</taxon>
        <taxon>Moreae</taxon>
        <taxon>Morus</taxon>
    </lineage>
</organism>
<feature type="compositionally biased region" description="Low complexity" evidence="1">
    <location>
        <begin position="40"/>
        <end position="60"/>
    </location>
</feature>
<proteinExistence type="predicted"/>
<feature type="compositionally biased region" description="Basic and acidic residues" evidence="1">
    <location>
        <begin position="11"/>
        <end position="25"/>
    </location>
</feature>
<gene>
    <name evidence="2" type="ORF">L484_021420</name>
</gene>
<protein>
    <submittedName>
        <fullName evidence="2">Uncharacterized protein</fullName>
    </submittedName>
</protein>
<dbReference type="STRING" id="981085.W9S059"/>
<dbReference type="AlphaFoldDB" id="W9S059"/>
<sequence length="304" mass="33687">MAEVMNMPVDSLDRRRGDRKEKSAEDPPQSSSPSRRREGTTGTRGTGETTGTPTALPAAAKIITIAATDLRLRRRSGRGRGTRITSGGAASARPRRRIGTAGTRRPAARLRHRISGRGGTMEGMMGGGVLEEGLDLAIEGDRTLPCCLCDFVELEDDIPLSIRHQWFLTCAVYAENVTYSTFCRYSFLDKSVGISTLFEITNDSLVDPTSQIVQMRIPLSIPGLEGLMIPINSRGHILKLVGEKTALVRWEVLLHHQRNASQRGKFSGDFDRENEDHRARFFNVLKLELIALDVLNIFGYYDKT</sequence>
<accession>W9S059</accession>
<dbReference type="EMBL" id="KE345336">
    <property type="protein sequence ID" value="EXC01783.1"/>
    <property type="molecule type" value="Genomic_DNA"/>
</dbReference>
<feature type="compositionally biased region" description="Low complexity" evidence="1">
    <location>
        <begin position="82"/>
        <end position="92"/>
    </location>
</feature>